<feature type="active site" description="Proton acceptor" evidence="4">
    <location>
        <position position="393"/>
    </location>
</feature>
<feature type="active site" description="Nucleophile" evidence="4">
    <location>
        <position position="206"/>
    </location>
</feature>
<dbReference type="PIRSF" id="PIRSF001112">
    <property type="entry name" value="Epoxide_hydrolase"/>
    <property type="match status" value="1"/>
</dbReference>
<evidence type="ECO:0000256" key="2">
    <source>
        <dbReference type="ARBA" id="ARBA00022797"/>
    </source>
</evidence>
<keyword evidence="8" id="KW-1185">Reference proteome</keyword>
<dbReference type="PANTHER" id="PTHR21661:SF35">
    <property type="entry name" value="EPOXIDE HYDROLASE"/>
    <property type="match status" value="1"/>
</dbReference>
<keyword evidence="5" id="KW-0732">Signal</keyword>
<evidence type="ECO:0000256" key="1">
    <source>
        <dbReference type="ARBA" id="ARBA00010088"/>
    </source>
</evidence>
<feature type="active site" description="Proton donor" evidence="4">
    <location>
        <position position="339"/>
    </location>
</feature>
<feature type="chain" id="PRO_5017441262" evidence="5">
    <location>
        <begin position="21"/>
        <end position="420"/>
    </location>
</feature>
<comment type="similarity">
    <text evidence="1">Belongs to the peptidase S33 family.</text>
</comment>
<dbReference type="GO" id="GO:0004301">
    <property type="term" value="F:epoxide hydrolase activity"/>
    <property type="evidence" value="ECO:0007669"/>
    <property type="project" value="TreeGrafter"/>
</dbReference>
<dbReference type="OrthoDB" id="7130006at2759"/>
<dbReference type="GO" id="GO:0097176">
    <property type="term" value="P:epoxide metabolic process"/>
    <property type="evidence" value="ECO:0007669"/>
    <property type="project" value="TreeGrafter"/>
</dbReference>
<proteinExistence type="inferred from homology"/>
<accession>A0A395HVJ3</accession>
<evidence type="ECO:0000256" key="5">
    <source>
        <dbReference type="SAM" id="SignalP"/>
    </source>
</evidence>
<dbReference type="PANTHER" id="PTHR21661">
    <property type="entry name" value="EPOXIDE HYDROLASE 1-RELATED"/>
    <property type="match status" value="1"/>
</dbReference>
<dbReference type="Pfam" id="PF06441">
    <property type="entry name" value="EHN"/>
    <property type="match status" value="1"/>
</dbReference>
<organism evidence="7 8">
    <name type="scientific">Aspergillus homomorphus (strain CBS 101889)</name>
    <dbReference type="NCBI Taxonomy" id="1450537"/>
    <lineage>
        <taxon>Eukaryota</taxon>
        <taxon>Fungi</taxon>
        <taxon>Dikarya</taxon>
        <taxon>Ascomycota</taxon>
        <taxon>Pezizomycotina</taxon>
        <taxon>Eurotiomycetes</taxon>
        <taxon>Eurotiomycetidae</taxon>
        <taxon>Eurotiales</taxon>
        <taxon>Aspergillaceae</taxon>
        <taxon>Aspergillus</taxon>
        <taxon>Aspergillus subgen. Circumdati</taxon>
    </lineage>
</organism>
<protein>
    <submittedName>
        <fullName evidence="7">Alpha/beta-hydrolase</fullName>
    </submittedName>
</protein>
<dbReference type="InterPro" id="IPR000639">
    <property type="entry name" value="Epox_hydrolase-like"/>
</dbReference>
<sequence>MRVSWASLFALNSLYGTSHASPSRPRNESRVQPFHIDLSSRVPRMLEQIRSTRLPAEPVYVDTGNAKGITLSDLKSFREVWLTNFDWESEQKDLNKFHHYTTELEKLTIHFIHEKSNASNAIPLLLLHGWPGSFLEFAPIIKQLTEQATTSTGEPVSFDVIVPSLPGFAFSSPAPINWTIADTARVFNTLVTKVLGYSTYAIFGTDWGAGVGYTLYDQYNTTVRAGHLAFLPFFPLTLDALAAQNIILSPLEAFEEANTMEWNNSGEGYFTEQTTKPNTIGLALQDNPVGQLAWIGEKFLNWSDPQAGTSPSVLTHHEILRHVSLYYLTESFASSVVIYAQNPQGFSTVYTRARTDAPLLFSAFKYNVGFWPPALVAKTGNLVFYSNHEEGGHFPGLDNPPALLGDLREIGRFWGGRVAV</sequence>
<dbReference type="Gene3D" id="3.40.50.1820">
    <property type="entry name" value="alpha/beta hydrolase"/>
    <property type="match status" value="1"/>
</dbReference>
<dbReference type="RefSeq" id="XP_025550991.1">
    <property type="nucleotide sequence ID" value="XM_025693816.1"/>
</dbReference>
<dbReference type="AlphaFoldDB" id="A0A395HVJ3"/>
<keyword evidence="2" id="KW-0058">Aromatic hydrocarbons catabolism</keyword>
<evidence type="ECO:0000259" key="6">
    <source>
        <dbReference type="Pfam" id="PF06441"/>
    </source>
</evidence>
<dbReference type="VEuPathDB" id="FungiDB:BO97DRAFT_391269"/>
<name>A0A395HVJ3_ASPHC</name>
<gene>
    <name evidence="7" type="ORF">BO97DRAFT_391269</name>
</gene>
<dbReference type="InterPro" id="IPR010497">
    <property type="entry name" value="Epoxide_hydro_N"/>
</dbReference>
<dbReference type="STRING" id="1450537.A0A395HVJ3"/>
<dbReference type="InterPro" id="IPR016292">
    <property type="entry name" value="Epoxide_hydrolase"/>
</dbReference>
<dbReference type="InterPro" id="IPR029058">
    <property type="entry name" value="AB_hydrolase_fold"/>
</dbReference>
<dbReference type="SUPFAM" id="SSF53474">
    <property type="entry name" value="alpha/beta-Hydrolases"/>
    <property type="match status" value="1"/>
</dbReference>
<reference evidence="7 8" key="1">
    <citation type="submission" date="2018-02" db="EMBL/GenBank/DDBJ databases">
        <title>The genomes of Aspergillus section Nigri reveals drivers in fungal speciation.</title>
        <authorList>
            <consortium name="DOE Joint Genome Institute"/>
            <person name="Vesth T.C."/>
            <person name="Nybo J."/>
            <person name="Theobald S."/>
            <person name="Brandl J."/>
            <person name="Frisvad J.C."/>
            <person name="Nielsen K.F."/>
            <person name="Lyhne E.K."/>
            <person name="Kogle M.E."/>
            <person name="Kuo A."/>
            <person name="Riley R."/>
            <person name="Clum A."/>
            <person name="Nolan M."/>
            <person name="Lipzen A."/>
            <person name="Salamov A."/>
            <person name="Henrissat B."/>
            <person name="Wiebenga A."/>
            <person name="De vries R.P."/>
            <person name="Grigoriev I.V."/>
            <person name="Mortensen U.H."/>
            <person name="Andersen M.R."/>
            <person name="Baker S.E."/>
        </authorList>
    </citation>
    <scope>NUCLEOTIDE SEQUENCE [LARGE SCALE GENOMIC DNA]</scope>
    <source>
        <strain evidence="7 8">CBS 101889</strain>
    </source>
</reference>
<evidence type="ECO:0000256" key="3">
    <source>
        <dbReference type="ARBA" id="ARBA00022801"/>
    </source>
</evidence>
<evidence type="ECO:0000256" key="4">
    <source>
        <dbReference type="PIRSR" id="PIRSR001112-1"/>
    </source>
</evidence>
<dbReference type="Proteomes" id="UP000248961">
    <property type="component" value="Unassembled WGS sequence"/>
</dbReference>
<evidence type="ECO:0000313" key="7">
    <source>
        <dbReference type="EMBL" id="RAL11837.1"/>
    </source>
</evidence>
<dbReference type="EMBL" id="KZ824286">
    <property type="protein sequence ID" value="RAL11837.1"/>
    <property type="molecule type" value="Genomic_DNA"/>
</dbReference>
<feature type="signal peptide" evidence="5">
    <location>
        <begin position="1"/>
        <end position="20"/>
    </location>
</feature>
<dbReference type="GeneID" id="37198105"/>
<dbReference type="PRINTS" id="PR00412">
    <property type="entry name" value="EPOXHYDRLASE"/>
</dbReference>
<feature type="domain" description="Epoxide hydrolase N-terminal" evidence="6">
    <location>
        <begin position="31"/>
        <end position="137"/>
    </location>
</feature>
<keyword evidence="3 7" id="KW-0378">Hydrolase</keyword>
<evidence type="ECO:0000313" key="8">
    <source>
        <dbReference type="Proteomes" id="UP000248961"/>
    </source>
</evidence>